<feature type="domain" description="Conserved oligomeric Golgi complex subunit 5 N-terminal" evidence="5">
    <location>
        <begin position="20"/>
        <end position="141"/>
    </location>
</feature>
<dbReference type="EnsemblMetazoa" id="Aqu2.1.43681_001">
    <property type="protein sequence ID" value="Aqu2.1.43681_001"/>
    <property type="gene ID" value="Aqu2.1.43681"/>
</dbReference>
<evidence type="ECO:0000259" key="5">
    <source>
        <dbReference type="Pfam" id="PF10392"/>
    </source>
</evidence>
<evidence type="ECO:0000256" key="4">
    <source>
        <dbReference type="ARBA" id="ARBA00023136"/>
    </source>
</evidence>
<organism evidence="7">
    <name type="scientific">Amphimedon queenslandica</name>
    <name type="common">Sponge</name>
    <dbReference type="NCBI Taxonomy" id="400682"/>
    <lineage>
        <taxon>Eukaryota</taxon>
        <taxon>Metazoa</taxon>
        <taxon>Porifera</taxon>
        <taxon>Demospongiae</taxon>
        <taxon>Heteroscleromorpha</taxon>
        <taxon>Haplosclerida</taxon>
        <taxon>Niphatidae</taxon>
        <taxon>Amphimedon</taxon>
    </lineage>
</organism>
<dbReference type="KEGG" id="aqu:100636644"/>
<keyword evidence="3" id="KW-0333">Golgi apparatus</keyword>
<reference evidence="7" key="2">
    <citation type="submission" date="2017-05" db="UniProtKB">
        <authorList>
            <consortium name="EnsemblMetazoa"/>
        </authorList>
    </citation>
    <scope>IDENTIFICATION</scope>
</reference>
<dbReference type="PANTHER" id="PTHR13228">
    <property type="entry name" value="CONSERVED OLIGOMERIC GOLGI COMPLEX COMPONENT 5"/>
    <property type="match status" value="1"/>
</dbReference>
<dbReference type="InterPro" id="IPR049176">
    <property type="entry name" value="COG5_N"/>
</dbReference>
<dbReference type="EnsemblMetazoa" id="XM_019995326.1">
    <property type="protein sequence ID" value="XP_019850885.1"/>
    <property type="gene ID" value="LOC100636644"/>
</dbReference>
<feature type="domain" description="Conserved oligomeric Golgi complex subunit 5 helical" evidence="6">
    <location>
        <begin position="172"/>
        <end position="376"/>
    </location>
</feature>
<dbReference type="AlphaFoldDB" id="A0A1X7VTL2"/>
<dbReference type="GO" id="GO:0006891">
    <property type="term" value="P:intra-Golgi vesicle-mediated transport"/>
    <property type="evidence" value="ECO:0007669"/>
    <property type="project" value="InterPro"/>
</dbReference>
<dbReference type="PANTHER" id="PTHR13228:SF3">
    <property type="entry name" value="CONSERVED OLIGOMERIC GOLGI COMPLEX SUBUNIT 5"/>
    <property type="match status" value="1"/>
</dbReference>
<comment type="subcellular location">
    <subcellularLocation>
        <location evidence="1">Golgi apparatus membrane</location>
        <topology evidence="1">Peripheral membrane protein</topology>
    </subcellularLocation>
</comment>
<dbReference type="OrthoDB" id="18786at2759"/>
<keyword evidence="8" id="KW-1185">Reference proteome</keyword>
<dbReference type="Pfam" id="PF20649">
    <property type="entry name" value="COG5_C"/>
    <property type="match status" value="1"/>
</dbReference>
<protein>
    <recommendedName>
        <fullName evidence="2">Conserved oligomeric Golgi complex subunit 5</fullName>
    </recommendedName>
</protein>
<reference evidence="8" key="1">
    <citation type="journal article" date="2010" name="Nature">
        <title>The Amphimedon queenslandica genome and the evolution of animal complexity.</title>
        <authorList>
            <person name="Srivastava M."/>
            <person name="Simakov O."/>
            <person name="Chapman J."/>
            <person name="Fahey B."/>
            <person name="Gauthier M.E."/>
            <person name="Mitros T."/>
            <person name="Richards G.S."/>
            <person name="Conaco C."/>
            <person name="Dacre M."/>
            <person name="Hellsten U."/>
            <person name="Larroux C."/>
            <person name="Putnam N.H."/>
            <person name="Stanke M."/>
            <person name="Adamska M."/>
            <person name="Darling A."/>
            <person name="Degnan S.M."/>
            <person name="Oakley T.H."/>
            <person name="Plachetzki D.C."/>
            <person name="Zhai Y."/>
            <person name="Adamski M."/>
            <person name="Calcino A."/>
            <person name="Cummins S.F."/>
            <person name="Goodstein D.M."/>
            <person name="Harris C."/>
            <person name="Jackson D.J."/>
            <person name="Leys S.P."/>
            <person name="Shu S."/>
            <person name="Woodcroft B.J."/>
            <person name="Vervoort M."/>
            <person name="Kosik K.S."/>
            <person name="Manning G."/>
            <person name="Degnan B.M."/>
            <person name="Rokhsar D.S."/>
        </authorList>
    </citation>
    <scope>NUCLEOTIDE SEQUENCE [LARGE SCALE GENOMIC DNA]</scope>
</reference>
<evidence type="ECO:0000256" key="2">
    <source>
        <dbReference type="ARBA" id="ARBA00020974"/>
    </source>
</evidence>
<dbReference type="STRING" id="400682.A0A1X7VTL2"/>
<gene>
    <name evidence="7" type="primary">100636644</name>
</gene>
<accession>A0A1X7VTL2</accession>
<dbReference type="GO" id="GO:0017119">
    <property type="term" value="C:Golgi transport complex"/>
    <property type="evidence" value="ECO:0007669"/>
    <property type="project" value="InterPro"/>
</dbReference>
<proteinExistence type="predicted"/>
<dbReference type="InterPro" id="IPR048485">
    <property type="entry name" value="COG5_helical"/>
</dbReference>
<evidence type="ECO:0000313" key="8">
    <source>
        <dbReference type="Proteomes" id="UP000007879"/>
    </source>
</evidence>
<keyword evidence="4" id="KW-0472">Membrane</keyword>
<dbReference type="Pfam" id="PF10392">
    <property type="entry name" value="COG5_N"/>
    <property type="match status" value="1"/>
</dbReference>
<dbReference type="InParanoid" id="A0A1X7VTL2"/>
<evidence type="ECO:0000313" key="7">
    <source>
        <dbReference type="EnsemblMetazoa" id="Aqu2.1.43681_001"/>
    </source>
</evidence>
<dbReference type="GO" id="GO:0000139">
    <property type="term" value="C:Golgi membrane"/>
    <property type="evidence" value="ECO:0007669"/>
    <property type="project" value="UniProtKB-SubCell"/>
</dbReference>
<dbReference type="eggNOG" id="KOG2211">
    <property type="taxonomic scope" value="Eukaryota"/>
</dbReference>
<dbReference type="Proteomes" id="UP000007879">
    <property type="component" value="Unassembled WGS sequence"/>
</dbReference>
<name>A0A1X7VTL2_AMPQE</name>
<evidence type="ECO:0000259" key="6">
    <source>
        <dbReference type="Pfam" id="PF20649"/>
    </source>
</evidence>
<dbReference type="InterPro" id="IPR019465">
    <property type="entry name" value="Cog5"/>
</dbReference>
<evidence type="ECO:0000256" key="3">
    <source>
        <dbReference type="ARBA" id="ARBA00023034"/>
    </source>
</evidence>
<sequence>MAATSLQVLSDLATDDSLQPLLGEDFDPKGFASQAIQCQTVGELLHKLMRGISELDNELYTQVVTHYEDLLSQATGIEALEGVLKMMQSRIDSLTTAVDRISTKIIDPYQKILSRTAQLARLQSACDLLRTVIRMMYLTKRVKTLMQGGIKEITKVAQTFNEIDQLMEGHNLAGIEVIDNEKAWLQRVRREIESQAKKMLIQGLEHLNPTHVGVALQVFYNLSQLEATIVVVLGSYRDAVQHEIQNAIDPSTLLQTLSGNGNSNGGRFGGGASGGGANWKGLLWSRLEKLSGALMKIYKQAHQLEVVLSKKRDPSTQITFLSSINGSEAHKLLQCFWNTITDNISIEFSTAAKASAFLNQAFENDYPKLLLIFNDLLSQVEQLRSQSETQSRSSGISFLNSQTSGTQTLGSAQQRQDALVKSLSQFEKVFTTRLFTRLSESVNQLFASSPRNLPKEDEILSFVQLLTGELNLCGSCVPLAELLASTVSKAVQLFNVKCEQLVITGKVTLQVSGPPNSSQQRNIAIVNILDQFETLSHEHFINSSSLLEIGKKRISSVIEETHSVKVGIIQLFVDEVQTVMEAMVASMHKENFTEQAKMSQLSRRESTDVPCSGFIREMLSFTTRIFQEHFSLFSCQDDLSPLLRGVASRTLEVYVRHVCLIRPLTDGGKMKITSDMAQIELALIPFCPKTTELGHPHKMLRSLRRLLFLAPDNFLSQPAGVGDIIPHSYVLNLLFSYAPPEMKSPHQVQSWSEQDYSVWMDNRKQEKDRLAFIQATLSSYSKKLHNSNEPWPQILTIMTQLLTNAQETIN</sequence>
<evidence type="ECO:0000256" key="1">
    <source>
        <dbReference type="ARBA" id="ARBA00004395"/>
    </source>
</evidence>